<reference evidence="1 2" key="1">
    <citation type="journal article" date="2012" name="Science">
        <title>The Paleozoic origin of enzymatic lignin decomposition reconstructed from 31 fungal genomes.</title>
        <authorList>
            <person name="Floudas D."/>
            <person name="Binder M."/>
            <person name="Riley R."/>
            <person name="Barry K."/>
            <person name="Blanchette R.A."/>
            <person name="Henrissat B."/>
            <person name="Martinez A.T."/>
            <person name="Otillar R."/>
            <person name="Spatafora J.W."/>
            <person name="Yadav J.S."/>
            <person name="Aerts A."/>
            <person name="Benoit I."/>
            <person name="Boyd A."/>
            <person name="Carlson A."/>
            <person name="Copeland A."/>
            <person name="Coutinho P.M."/>
            <person name="de Vries R.P."/>
            <person name="Ferreira P."/>
            <person name="Findley K."/>
            <person name="Foster B."/>
            <person name="Gaskell J."/>
            <person name="Glotzer D."/>
            <person name="Gorecki P."/>
            <person name="Heitman J."/>
            <person name="Hesse C."/>
            <person name="Hori C."/>
            <person name="Igarashi K."/>
            <person name="Jurgens J.A."/>
            <person name="Kallen N."/>
            <person name="Kersten P."/>
            <person name="Kohler A."/>
            <person name="Kuees U."/>
            <person name="Kumar T.K.A."/>
            <person name="Kuo A."/>
            <person name="LaButti K."/>
            <person name="Larrondo L.F."/>
            <person name="Lindquist E."/>
            <person name="Ling A."/>
            <person name="Lombard V."/>
            <person name="Lucas S."/>
            <person name="Lundell T."/>
            <person name="Martin R."/>
            <person name="McLaughlin D.J."/>
            <person name="Morgenstern I."/>
            <person name="Morin E."/>
            <person name="Murat C."/>
            <person name="Nagy L.G."/>
            <person name="Nolan M."/>
            <person name="Ohm R.A."/>
            <person name="Patyshakuliyeva A."/>
            <person name="Rokas A."/>
            <person name="Ruiz-Duenas F.J."/>
            <person name="Sabat G."/>
            <person name="Salamov A."/>
            <person name="Samejima M."/>
            <person name="Schmutz J."/>
            <person name="Slot J.C."/>
            <person name="St John F."/>
            <person name="Stenlid J."/>
            <person name="Sun H."/>
            <person name="Sun S."/>
            <person name="Syed K."/>
            <person name="Tsang A."/>
            <person name="Wiebenga A."/>
            <person name="Young D."/>
            <person name="Pisabarro A."/>
            <person name="Eastwood D.C."/>
            <person name="Martin F."/>
            <person name="Cullen D."/>
            <person name="Grigoriev I.V."/>
            <person name="Hibbett D.S."/>
        </authorList>
    </citation>
    <scope>NUCLEOTIDE SEQUENCE</scope>
    <source>
        <strain evidence="2">FP-58527</strain>
    </source>
</reference>
<name>S8FU57_FOMSC</name>
<protein>
    <recommendedName>
        <fullName evidence="3">Protein NO VEIN C-terminal domain-containing protein</fullName>
    </recommendedName>
</protein>
<dbReference type="SUPFAM" id="SSF55874">
    <property type="entry name" value="ATPase domain of HSP90 chaperone/DNA topoisomerase II/histidine kinase"/>
    <property type="match status" value="1"/>
</dbReference>
<dbReference type="STRING" id="743788.S8FU57"/>
<proteinExistence type="predicted"/>
<evidence type="ECO:0000313" key="2">
    <source>
        <dbReference type="Proteomes" id="UP000015241"/>
    </source>
</evidence>
<dbReference type="PANTHER" id="PTHR32387">
    <property type="entry name" value="WU:FJ29H11"/>
    <property type="match status" value="1"/>
</dbReference>
<dbReference type="PANTHER" id="PTHR32387:SF0">
    <property type="entry name" value="PROTEIN NO VEIN"/>
    <property type="match status" value="1"/>
</dbReference>
<evidence type="ECO:0008006" key="3">
    <source>
        <dbReference type="Google" id="ProtNLM"/>
    </source>
</evidence>
<dbReference type="InterPro" id="IPR036890">
    <property type="entry name" value="HATPase_C_sf"/>
</dbReference>
<dbReference type="EMBL" id="KE504140">
    <property type="protein sequence ID" value="EPT01725.1"/>
    <property type="molecule type" value="Genomic_DNA"/>
</dbReference>
<evidence type="ECO:0000313" key="1">
    <source>
        <dbReference type="EMBL" id="EPT01725.1"/>
    </source>
</evidence>
<dbReference type="AlphaFoldDB" id="S8FU57"/>
<dbReference type="OrthoDB" id="2796942at2759"/>
<accession>S8FU57</accession>
<dbReference type="InterPro" id="IPR052957">
    <property type="entry name" value="Auxin_embryo_med"/>
</dbReference>
<organism evidence="1 2">
    <name type="scientific">Fomitopsis schrenkii</name>
    <name type="common">Brown rot fungus</name>
    <dbReference type="NCBI Taxonomy" id="2126942"/>
    <lineage>
        <taxon>Eukaryota</taxon>
        <taxon>Fungi</taxon>
        <taxon>Dikarya</taxon>
        <taxon>Basidiomycota</taxon>
        <taxon>Agaricomycotina</taxon>
        <taxon>Agaricomycetes</taxon>
        <taxon>Polyporales</taxon>
        <taxon>Fomitopsis</taxon>
    </lineage>
</organism>
<dbReference type="InParanoid" id="S8FU57"/>
<dbReference type="HOGENOM" id="CLU_1057815_0_0_1"/>
<dbReference type="Proteomes" id="UP000015241">
    <property type="component" value="Unassembled WGS sequence"/>
</dbReference>
<gene>
    <name evidence="1" type="ORF">FOMPIDRAFT_110960</name>
</gene>
<sequence>MDLIQKINRSHGLGDDDVKRAHDDPVVVLRGRLERACERLSRDLYNTKTHFLLEFIENADDNDYDAGTIPNLQLKPHERQLLIRCNERGFRADNVEAICDDSSHPSDPGWTTFRLDISLGPDLTEDNWTSELRGLVPGFSQYSGTSMSDFRYEDSSGVLTNLWFGTKQKKENNCWPTFHLEVKTTSGGLNEPFHMSSAQPQLACQFSSVAQASRADPPQDVYAIIRVSEIKSEHPKHCVYLDPYKWICEGGLVIRGDVDLVPP</sequence>
<keyword evidence="2" id="KW-1185">Reference proteome</keyword>